<feature type="region of interest" description="Disordered" evidence="5">
    <location>
        <begin position="60"/>
        <end position="82"/>
    </location>
</feature>
<evidence type="ECO:0000259" key="6">
    <source>
        <dbReference type="PROSITE" id="PS50900"/>
    </source>
</evidence>
<evidence type="ECO:0000256" key="4">
    <source>
        <dbReference type="ARBA" id="ARBA00022737"/>
    </source>
</evidence>
<dbReference type="PROSITE" id="PS50900">
    <property type="entry name" value="PLAC"/>
    <property type="match status" value="1"/>
</dbReference>
<dbReference type="SUPFAM" id="SSF82895">
    <property type="entry name" value="TSP-1 type 1 repeat"/>
    <property type="match status" value="5"/>
</dbReference>
<dbReference type="RefSeq" id="XP_025833422.1">
    <property type="nucleotide sequence ID" value="XM_025977637.1"/>
</dbReference>
<dbReference type="Pfam" id="PF00090">
    <property type="entry name" value="TSP_1"/>
    <property type="match status" value="1"/>
</dbReference>
<dbReference type="InterPro" id="IPR010909">
    <property type="entry name" value="PLAC"/>
</dbReference>
<accession>A0A7F5RBT6</accession>
<evidence type="ECO:0000256" key="1">
    <source>
        <dbReference type="ARBA" id="ARBA00004613"/>
    </source>
</evidence>
<comment type="subcellular location">
    <subcellularLocation>
        <location evidence="1">Secreted</location>
    </subcellularLocation>
</comment>
<dbReference type="InParanoid" id="A0A7F5RBT6"/>
<dbReference type="Pfam" id="PF19030">
    <property type="entry name" value="TSP1_ADAMTS"/>
    <property type="match status" value="4"/>
</dbReference>
<dbReference type="PROSITE" id="PS50092">
    <property type="entry name" value="TSP1"/>
    <property type="match status" value="5"/>
</dbReference>
<sequence length="500" mass="55607">MITAPGPLNTPVAIMIVVQQINEGVKYDYSLPITSNEIPQIAPPLVKQSPVVEPSNLEPRRLNIPLNSNTQKDEPKISAPHRRRARRRFIWKHAGFSPCTKSCGGGVQTSTFICMREHNQMAVSERRCSGLEKPAIQQVRCNIHSCPPQWKSSWATCTGSCGQGIQQLIHRCEQEIAPGKSTIVNEVGCPQPKPLSETKQCTLPPCSDTFDNELQPNISPRLGNDLQEWAVGIWSQCSATCGSGHKTRAVTCPSGRCNPEHRPPHVERCQTSPCPPDSNTRSSWLTSEWSECSTLCGTGTQTRQSFCFQTSCENDLKPEETRACSTYKLCNGQWFTGPWGPCSDSCNGPARQRRDVHCIIKIRGQPHVTNDITCNQSEKPYEEQACYGTCSPKWFSSDWGVCEGGCSNGVHRRDVRCLDNQGRHATTCKVDEMPPVKKPCTCKTSEDPSIHILPQDEPVDNSCVDKLQICTAAMQARLCQYPYYINNCCRSCKKFKQDGL</sequence>
<gene>
    <name evidence="8" type="primary">LOC108739793</name>
</gene>
<evidence type="ECO:0000313" key="7">
    <source>
        <dbReference type="Proteomes" id="UP000192223"/>
    </source>
</evidence>
<organism evidence="7 8">
    <name type="scientific">Agrilus planipennis</name>
    <name type="common">Emerald ash borer</name>
    <name type="synonym">Agrilus marcopoli</name>
    <dbReference type="NCBI Taxonomy" id="224129"/>
    <lineage>
        <taxon>Eukaryota</taxon>
        <taxon>Metazoa</taxon>
        <taxon>Ecdysozoa</taxon>
        <taxon>Arthropoda</taxon>
        <taxon>Hexapoda</taxon>
        <taxon>Insecta</taxon>
        <taxon>Pterygota</taxon>
        <taxon>Neoptera</taxon>
        <taxon>Endopterygota</taxon>
        <taxon>Coleoptera</taxon>
        <taxon>Polyphaga</taxon>
        <taxon>Elateriformia</taxon>
        <taxon>Buprestoidea</taxon>
        <taxon>Buprestidae</taxon>
        <taxon>Agrilinae</taxon>
        <taxon>Agrilus</taxon>
    </lineage>
</organism>
<dbReference type="GO" id="GO:0006508">
    <property type="term" value="P:proteolysis"/>
    <property type="evidence" value="ECO:0007669"/>
    <property type="project" value="TreeGrafter"/>
</dbReference>
<proteinExistence type="predicted"/>
<dbReference type="GO" id="GO:0030198">
    <property type="term" value="P:extracellular matrix organization"/>
    <property type="evidence" value="ECO:0007669"/>
    <property type="project" value="TreeGrafter"/>
</dbReference>
<keyword evidence="2" id="KW-0964">Secreted</keyword>
<dbReference type="KEGG" id="apln:108739793"/>
<dbReference type="InterPro" id="IPR036383">
    <property type="entry name" value="TSP1_rpt_sf"/>
</dbReference>
<keyword evidence="3" id="KW-0732">Signal</keyword>
<dbReference type="Pfam" id="PF08686">
    <property type="entry name" value="PLAC"/>
    <property type="match status" value="1"/>
</dbReference>
<keyword evidence="4" id="KW-0677">Repeat</keyword>
<dbReference type="Proteomes" id="UP000192223">
    <property type="component" value="Unplaced"/>
</dbReference>
<protein>
    <submittedName>
        <fullName evidence="8">ADAMTS-like protein 4</fullName>
    </submittedName>
</protein>
<dbReference type="InterPro" id="IPR000884">
    <property type="entry name" value="TSP1_rpt"/>
</dbReference>
<feature type="domain" description="PLAC" evidence="6">
    <location>
        <begin position="459"/>
        <end position="496"/>
    </location>
</feature>
<keyword evidence="7" id="KW-1185">Reference proteome</keyword>
<name>A0A7F5RBT6_AGRPL</name>
<dbReference type="SMART" id="SM00209">
    <property type="entry name" value="TSP1"/>
    <property type="match status" value="6"/>
</dbReference>
<dbReference type="FunCoup" id="A0A7F5RBT6">
    <property type="interactions" value="45"/>
</dbReference>
<dbReference type="PANTHER" id="PTHR13723">
    <property type="entry name" value="ADAMTS A DISINTEGRIN AND METALLOPROTEASE WITH THROMBOSPONDIN MOTIFS PROTEASE"/>
    <property type="match status" value="1"/>
</dbReference>
<evidence type="ECO:0000256" key="5">
    <source>
        <dbReference type="SAM" id="MobiDB-lite"/>
    </source>
</evidence>
<dbReference type="GO" id="GO:0031012">
    <property type="term" value="C:extracellular matrix"/>
    <property type="evidence" value="ECO:0007669"/>
    <property type="project" value="TreeGrafter"/>
</dbReference>
<dbReference type="OrthoDB" id="5781878at2759"/>
<evidence type="ECO:0000313" key="8">
    <source>
        <dbReference type="RefSeq" id="XP_025833422.1"/>
    </source>
</evidence>
<dbReference type="GeneID" id="108739793"/>
<dbReference type="GO" id="GO:0005576">
    <property type="term" value="C:extracellular region"/>
    <property type="evidence" value="ECO:0007669"/>
    <property type="project" value="UniProtKB-SubCell"/>
</dbReference>
<dbReference type="Gene3D" id="2.20.100.10">
    <property type="entry name" value="Thrombospondin type-1 (TSP1) repeat"/>
    <property type="match status" value="5"/>
</dbReference>
<evidence type="ECO:0000256" key="3">
    <source>
        <dbReference type="ARBA" id="ARBA00022729"/>
    </source>
</evidence>
<dbReference type="AlphaFoldDB" id="A0A7F5RBT6"/>
<reference evidence="8" key="1">
    <citation type="submission" date="2025-08" db="UniProtKB">
        <authorList>
            <consortium name="RefSeq"/>
        </authorList>
    </citation>
    <scope>IDENTIFICATION</scope>
    <source>
        <tissue evidence="8">Entire body</tissue>
    </source>
</reference>
<dbReference type="GO" id="GO:0004222">
    <property type="term" value="F:metalloendopeptidase activity"/>
    <property type="evidence" value="ECO:0007669"/>
    <property type="project" value="TreeGrafter"/>
</dbReference>
<dbReference type="PANTHER" id="PTHR13723:SF281">
    <property type="entry name" value="PAPILIN"/>
    <property type="match status" value="1"/>
</dbReference>
<dbReference type="InterPro" id="IPR050439">
    <property type="entry name" value="ADAMTS_ADAMTS-like"/>
</dbReference>
<evidence type="ECO:0000256" key="2">
    <source>
        <dbReference type="ARBA" id="ARBA00022525"/>
    </source>
</evidence>